<feature type="region of interest" description="Disordered" evidence="1">
    <location>
        <begin position="76"/>
        <end position="107"/>
    </location>
</feature>
<dbReference type="AlphaFoldDB" id="A0A7J6NV25"/>
<dbReference type="EMBL" id="JABANP010000178">
    <property type="protein sequence ID" value="KAF4687658.1"/>
    <property type="molecule type" value="Genomic_DNA"/>
</dbReference>
<sequence>MERAYGVRSSNRRLESWKGRHNDIAAKLTQARSCSGFGDDARHSANGPAGYEYYGKDVRDEGDEILKIRYQISPKSHGYAASKPVDEGPRTGTNTSVDRRDKTLKKH</sequence>
<accession>A0A7J6NV25</accession>
<protein>
    <submittedName>
        <fullName evidence="2">Uncharacterized protein</fullName>
    </submittedName>
</protein>
<evidence type="ECO:0000256" key="1">
    <source>
        <dbReference type="SAM" id="MobiDB-lite"/>
    </source>
</evidence>
<proteinExistence type="predicted"/>
<reference evidence="2 3" key="1">
    <citation type="submission" date="2020-04" db="EMBL/GenBank/DDBJ databases">
        <title>Perkinsus olseni comparative genomics.</title>
        <authorList>
            <person name="Bogema D.R."/>
        </authorList>
    </citation>
    <scope>NUCLEOTIDE SEQUENCE [LARGE SCALE GENOMIC DNA]</scope>
    <source>
        <strain evidence="2">00978-12</strain>
    </source>
</reference>
<comment type="caution">
    <text evidence="2">The sequence shown here is derived from an EMBL/GenBank/DDBJ whole genome shotgun (WGS) entry which is preliminary data.</text>
</comment>
<gene>
    <name evidence="2" type="ORF">FOZ60_003627</name>
</gene>
<name>A0A7J6NV25_PEROL</name>
<organism evidence="2 3">
    <name type="scientific">Perkinsus olseni</name>
    <name type="common">Perkinsus atlanticus</name>
    <dbReference type="NCBI Taxonomy" id="32597"/>
    <lineage>
        <taxon>Eukaryota</taxon>
        <taxon>Sar</taxon>
        <taxon>Alveolata</taxon>
        <taxon>Perkinsozoa</taxon>
        <taxon>Perkinsea</taxon>
        <taxon>Perkinsida</taxon>
        <taxon>Perkinsidae</taxon>
        <taxon>Perkinsus</taxon>
    </lineage>
</organism>
<dbReference type="Proteomes" id="UP000541610">
    <property type="component" value="Unassembled WGS sequence"/>
</dbReference>
<evidence type="ECO:0000313" key="2">
    <source>
        <dbReference type="EMBL" id="KAF4687658.1"/>
    </source>
</evidence>
<evidence type="ECO:0000313" key="3">
    <source>
        <dbReference type="Proteomes" id="UP000541610"/>
    </source>
</evidence>